<comment type="caution">
    <text evidence="2">The sequence shown here is derived from an EMBL/GenBank/DDBJ whole genome shotgun (WGS) entry which is preliminary data.</text>
</comment>
<protein>
    <recommendedName>
        <fullName evidence="3">Penicillin-binding protein activator LpoB</fullName>
    </recommendedName>
</protein>
<reference evidence="2" key="1">
    <citation type="journal article" date="2020" name="mSystems">
        <title>Genome- and Community-Level Interaction Insights into Carbon Utilization and Element Cycling Functions of Hydrothermarchaeota in Hydrothermal Sediment.</title>
        <authorList>
            <person name="Zhou Z."/>
            <person name="Liu Y."/>
            <person name="Xu W."/>
            <person name="Pan J."/>
            <person name="Luo Z.H."/>
            <person name="Li M."/>
        </authorList>
    </citation>
    <scope>NUCLEOTIDE SEQUENCE [LARGE SCALE GENOMIC DNA]</scope>
    <source>
        <strain evidence="2">HyVt-456</strain>
    </source>
</reference>
<accession>A0A7V1PT03</accession>
<dbReference type="InterPro" id="IPR005534">
    <property type="entry name" value="Curli_assmbl/transp-comp_CsgG"/>
</dbReference>
<evidence type="ECO:0000313" key="2">
    <source>
        <dbReference type="EMBL" id="HED09088.1"/>
    </source>
</evidence>
<keyword evidence="1" id="KW-0472">Membrane</keyword>
<evidence type="ECO:0008006" key="3">
    <source>
        <dbReference type="Google" id="ProtNLM"/>
    </source>
</evidence>
<dbReference type="EMBL" id="DRLD01000004">
    <property type="protein sequence ID" value="HED09088.1"/>
    <property type="molecule type" value="Genomic_DNA"/>
</dbReference>
<evidence type="ECO:0000256" key="1">
    <source>
        <dbReference type="SAM" id="Phobius"/>
    </source>
</evidence>
<name>A0A7V1PT03_CALAY</name>
<dbReference type="AlphaFoldDB" id="A0A7V1PT03"/>
<keyword evidence="1" id="KW-1133">Transmembrane helix</keyword>
<gene>
    <name evidence="2" type="ORF">ENJ10_00230</name>
</gene>
<proteinExistence type="predicted"/>
<feature type="transmembrane region" description="Helical" evidence="1">
    <location>
        <begin position="24"/>
        <end position="43"/>
    </location>
</feature>
<keyword evidence="1" id="KW-0812">Transmembrane</keyword>
<dbReference type="Gene3D" id="3.40.50.10610">
    <property type="entry name" value="ABC-type transport auxiliary lipoprotein component"/>
    <property type="match status" value="1"/>
</dbReference>
<dbReference type="Pfam" id="PF03783">
    <property type="entry name" value="CsgG"/>
    <property type="match status" value="1"/>
</dbReference>
<dbReference type="GO" id="GO:0030288">
    <property type="term" value="C:outer membrane-bounded periplasmic space"/>
    <property type="evidence" value="ECO:0007669"/>
    <property type="project" value="InterPro"/>
</dbReference>
<sequence>MHMLNNKQEYWRVKRVLRFPVSPYPILFFTLLFLLNGCMMTGMHGRKYTALQKNKPVKSLSLEEHLDVMIDRAVTSLIQARLPEKTIAVWDIQSAESGIDREVVKQKIIDRLVKARQFKVLSRDALQTLLQEQSLSLSGATDSTQNTRIGKLLGVEGFLEGYVSKNGLFLKLINSGSGEIAWSFTTNEAL</sequence>
<organism evidence="2">
    <name type="scientific">Caldithrix abyssi</name>
    <dbReference type="NCBI Taxonomy" id="187145"/>
    <lineage>
        <taxon>Bacteria</taxon>
        <taxon>Pseudomonadati</taxon>
        <taxon>Calditrichota</taxon>
        <taxon>Calditrichia</taxon>
        <taxon>Calditrichales</taxon>
        <taxon>Calditrichaceae</taxon>
        <taxon>Caldithrix</taxon>
    </lineage>
</organism>
<dbReference type="Proteomes" id="UP000886005">
    <property type="component" value="Unassembled WGS sequence"/>
</dbReference>